<evidence type="ECO:0000259" key="15">
    <source>
        <dbReference type="Pfam" id="PF17432"/>
    </source>
</evidence>
<proteinExistence type="inferred from homology"/>
<evidence type="ECO:0000256" key="8">
    <source>
        <dbReference type="ARBA" id="ARBA00022723"/>
    </source>
</evidence>
<evidence type="ECO:0000259" key="13">
    <source>
        <dbReference type="Pfam" id="PF01433"/>
    </source>
</evidence>
<gene>
    <name evidence="17" type="primary">pepN</name>
    <name evidence="17" type="ORF">ACFQQA_15540</name>
</gene>
<dbReference type="PANTHER" id="PTHR46322">
    <property type="entry name" value="PUROMYCIN-SENSITIVE AMINOPEPTIDASE"/>
    <property type="match status" value="1"/>
</dbReference>
<dbReference type="PRINTS" id="PR00756">
    <property type="entry name" value="ALADIPTASE"/>
</dbReference>
<evidence type="ECO:0000256" key="5">
    <source>
        <dbReference type="ARBA" id="ARBA00015611"/>
    </source>
</evidence>
<dbReference type="InterPro" id="IPR035414">
    <property type="entry name" value="Peptidase_M1_pepN_Ig-like"/>
</dbReference>
<feature type="domain" description="Peptidase M1 membrane alanine aminopeptidase" evidence="13">
    <location>
        <begin position="232"/>
        <end position="442"/>
    </location>
</feature>
<evidence type="ECO:0000256" key="6">
    <source>
        <dbReference type="ARBA" id="ARBA00022438"/>
    </source>
</evidence>
<evidence type="ECO:0000256" key="12">
    <source>
        <dbReference type="NCBIfam" id="TIGR02414"/>
    </source>
</evidence>
<comment type="cofactor">
    <cofactor evidence="2">
        <name>Zn(2+)</name>
        <dbReference type="ChEBI" id="CHEBI:29105"/>
    </cofactor>
</comment>
<comment type="similarity">
    <text evidence="3">Belongs to the peptidase M1 family.</text>
</comment>
<dbReference type="CDD" id="cd09600">
    <property type="entry name" value="M1_APN"/>
    <property type="match status" value="1"/>
</dbReference>
<evidence type="ECO:0000256" key="9">
    <source>
        <dbReference type="ARBA" id="ARBA00022801"/>
    </source>
</evidence>
<dbReference type="GO" id="GO:0016285">
    <property type="term" value="F:alanyl aminopeptidase activity"/>
    <property type="evidence" value="ECO:0007669"/>
    <property type="project" value="UniProtKB-EC"/>
</dbReference>
<dbReference type="InterPro" id="IPR001930">
    <property type="entry name" value="Peptidase_M1"/>
</dbReference>
<evidence type="ECO:0000313" key="17">
    <source>
        <dbReference type="EMBL" id="MFC7296134.1"/>
    </source>
</evidence>
<evidence type="ECO:0000256" key="3">
    <source>
        <dbReference type="ARBA" id="ARBA00010136"/>
    </source>
</evidence>
<sequence>MRTNQPKTIHLSEYRVPAHLVDTMDLRFELFDNGARVHSTLRVRRNPESSEVSAPLTLDGDSLKLEHVALDGKELAAGDYEDTGDQLVIAGVPEQFELAVVTWIEPQNNTRLEGLYKSSGMFCTQCEAEGFRCITYFPDRPDVMARYRTRIEADKSSYPVLLSNGNPVEQGDLENGRHFVTWEDPFPKPSYLFALVAGDLVEKRDTFTTCSGRDIDLRIYVEPRNAEKCGHAMDSLKRSMRWDEEVYGREYDLDIFMIVAVDDFNMGAMENKGLNIFNSSCVLASQETATDLAYQRIEAIVAHEYFHNWSGNRVTCRDWFQLSLKEGFTVFRDSTFSADMGSPTVKRIEDATLLRTAQFAEDAGPMAHPVRPASYMEISNFYTLTIYEKGAEVVRMIHTLLGPDLFRKGSDLYFERHDGQAVTTDDFVKAMEDASGRDLTQFRLWYEQAGTPVLTVSDDYDPEQGVYRLTIQQSVPDTPGQTNKKPQHIPFALGLLGTEGDALPLQLDAADDIGSAPTERVLELTDASHTFEFYGLAERPVPSLLRHFSAPVRVEYPWSREQLVFLMSHDPDGFNRWDAGQRLAVDVIQSIVGAPEDAGIEPRLVEAYRTLLGDSVLDQALVAKMLQLPSEAYLIELASSPDVAAIHRARDQVLRHIATSLRDELIACYHRNTGAGGYEITPESIARRSLRNTALAWLLMINDEAGRDLAVQQFQEADNMTDRMGALRALVNSDYAAERSRALADFYERFQDDPQVVEQWFSVQSSSDRAGQLPQIKALLDHPAFDWKNPNKIRSVIGVFAGQNLAAFHNPDGSGYEFLADQVCRLDDSNPQIAARLVTPLTRWQKFAPAYSAMMHSALKRIRDKAGLSADVYEVVHKSLEA</sequence>
<dbReference type="SUPFAM" id="SSF55486">
    <property type="entry name" value="Metalloproteases ('zincins'), catalytic domain"/>
    <property type="match status" value="1"/>
</dbReference>
<dbReference type="InterPro" id="IPR042097">
    <property type="entry name" value="Aminopeptidase_N-like_N_sf"/>
</dbReference>
<feature type="domain" description="Peptidase M1 alanyl aminopeptidase C-terminal" evidence="15">
    <location>
        <begin position="561"/>
        <end position="881"/>
    </location>
</feature>
<dbReference type="Gene3D" id="3.30.2010.30">
    <property type="match status" value="1"/>
</dbReference>
<keyword evidence="18" id="KW-1185">Reference proteome</keyword>
<dbReference type="Pfam" id="PF01433">
    <property type="entry name" value="Peptidase_M1"/>
    <property type="match status" value="1"/>
</dbReference>
<accession>A0ABW2IYE6</accession>
<dbReference type="NCBIfam" id="TIGR02414">
    <property type="entry name" value="pepN_proteo"/>
    <property type="match status" value="1"/>
</dbReference>
<keyword evidence="6 17" id="KW-0031">Aminopeptidase</keyword>
<comment type="caution">
    <text evidence="17">The sequence shown here is derived from an EMBL/GenBank/DDBJ whole genome shotgun (WGS) entry which is preliminary data.</text>
</comment>
<dbReference type="InterPro" id="IPR037144">
    <property type="entry name" value="Peptidase_M1_pepN_C_sf"/>
</dbReference>
<dbReference type="Proteomes" id="UP001596506">
    <property type="component" value="Unassembled WGS sequence"/>
</dbReference>
<dbReference type="RefSeq" id="WP_100689480.1">
    <property type="nucleotide sequence ID" value="NZ_JBHTBD010000007.1"/>
</dbReference>
<dbReference type="InterPro" id="IPR045357">
    <property type="entry name" value="Aminopeptidase_N-like_N"/>
</dbReference>
<evidence type="ECO:0000256" key="1">
    <source>
        <dbReference type="ARBA" id="ARBA00000098"/>
    </source>
</evidence>
<dbReference type="Pfam" id="PF11940">
    <property type="entry name" value="DUF3458"/>
    <property type="match status" value="1"/>
</dbReference>
<evidence type="ECO:0000256" key="7">
    <source>
        <dbReference type="ARBA" id="ARBA00022670"/>
    </source>
</evidence>
<keyword evidence="10" id="KW-0862">Zinc</keyword>
<keyword evidence="8" id="KW-0479">Metal-binding</keyword>
<dbReference type="InterPro" id="IPR038438">
    <property type="entry name" value="PepN_Ig-like_sf"/>
</dbReference>
<comment type="catalytic activity">
    <reaction evidence="1">
        <text>Release of an N-terminal amino acid, Xaa-|-Yaa- from a peptide, amide or arylamide. Xaa is preferably Ala, but may be most amino acids including Pro (slow action). When a terminal hydrophobic residue is followed by a prolyl residue, the two may be released as an intact Xaa-Pro dipeptide.</text>
        <dbReference type="EC" id="3.4.11.2"/>
    </reaction>
</comment>
<evidence type="ECO:0000259" key="16">
    <source>
        <dbReference type="Pfam" id="PF17900"/>
    </source>
</evidence>
<evidence type="ECO:0000259" key="14">
    <source>
        <dbReference type="Pfam" id="PF11940"/>
    </source>
</evidence>
<dbReference type="EMBL" id="JBHTBD010000007">
    <property type="protein sequence ID" value="MFC7296134.1"/>
    <property type="molecule type" value="Genomic_DNA"/>
</dbReference>
<evidence type="ECO:0000256" key="11">
    <source>
        <dbReference type="ARBA" id="ARBA00023049"/>
    </source>
</evidence>
<feature type="domain" description="Peptidase M1 alanyl aminopeptidase Ig-like fold" evidence="14">
    <location>
        <begin position="450"/>
        <end position="556"/>
    </location>
</feature>
<dbReference type="Gene3D" id="1.10.390.10">
    <property type="entry name" value="Neutral Protease Domain 2"/>
    <property type="match status" value="1"/>
</dbReference>
<evidence type="ECO:0000313" key="18">
    <source>
        <dbReference type="Proteomes" id="UP001596506"/>
    </source>
</evidence>
<dbReference type="InterPro" id="IPR024601">
    <property type="entry name" value="Peptidase_M1_pepN_C"/>
</dbReference>
<evidence type="ECO:0000256" key="2">
    <source>
        <dbReference type="ARBA" id="ARBA00001947"/>
    </source>
</evidence>
<protein>
    <recommendedName>
        <fullName evidence="5 12">Aminopeptidase N</fullName>
        <ecNumber evidence="4 12">3.4.11.2</ecNumber>
    </recommendedName>
</protein>
<dbReference type="SUPFAM" id="SSF63737">
    <property type="entry name" value="Leukotriene A4 hydrolase N-terminal domain"/>
    <property type="match status" value="1"/>
</dbReference>
<dbReference type="InterPro" id="IPR012779">
    <property type="entry name" value="Peptidase_M1_pepN"/>
</dbReference>
<dbReference type="Gene3D" id="2.60.40.1730">
    <property type="entry name" value="tricorn interacting facor f3 domain"/>
    <property type="match status" value="1"/>
</dbReference>
<reference evidence="18" key="1">
    <citation type="journal article" date="2019" name="Int. J. Syst. Evol. Microbiol.">
        <title>The Global Catalogue of Microorganisms (GCM) 10K type strain sequencing project: providing services to taxonomists for standard genome sequencing and annotation.</title>
        <authorList>
            <consortium name="The Broad Institute Genomics Platform"/>
            <consortium name="The Broad Institute Genome Sequencing Center for Infectious Disease"/>
            <person name="Wu L."/>
            <person name="Ma J."/>
        </authorList>
    </citation>
    <scope>NUCLEOTIDE SEQUENCE [LARGE SCALE GENOMIC DNA]</scope>
    <source>
        <strain evidence="18">CCUG 60559</strain>
    </source>
</reference>
<dbReference type="EC" id="3.4.11.2" evidence="4 12"/>
<keyword evidence="7" id="KW-0645">Protease</keyword>
<evidence type="ECO:0000256" key="10">
    <source>
        <dbReference type="ARBA" id="ARBA00022833"/>
    </source>
</evidence>
<dbReference type="Pfam" id="PF17432">
    <property type="entry name" value="DUF3458_C"/>
    <property type="match status" value="1"/>
</dbReference>
<feature type="domain" description="Aminopeptidase N-like N-terminal" evidence="16">
    <location>
        <begin position="26"/>
        <end position="192"/>
    </location>
</feature>
<evidence type="ECO:0000256" key="4">
    <source>
        <dbReference type="ARBA" id="ARBA00012564"/>
    </source>
</evidence>
<dbReference type="PANTHER" id="PTHR46322:SF1">
    <property type="entry name" value="PUROMYCIN-SENSITIVE AMINOPEPTIDASE"/>
    <property type="match status" value="1"/>
</dbReference>
<dbReference type="Gene3D" id="1.25.50.10">
    <property type="entry name" value="Peptidase M1, alanyl aminopeptidase, C-terminal domain"/>
    <property type="match status" value="1"/>
</dbReference>
<organism evidence="17 18">
    <name type="scientific">Marinobacter aromaticivorans</name>
    <dbReference type="NCBI Taxonomy" id="1494078"/>
    <lineage>
        <taxon>Bacteria</taxon>
        <taxon>Pseudomonadati</taxon>
        <taxon>Pseudomonadota</taxon>
        <taxon>Gammaproteobacteria</taxon>
        <taxon>Pseudomonadales</taxon>
        <taxon>Marinobacteraceae</taxon>
        <taxon>Marinobacter</taxon>
    </lineage>
</organism>
<dbReference type="Pfam" id="PF17900">
    <property type="entry name" value="Peptidase_M1_N"/>
    <property type="match status" value="1"/>
</dbReference>
<keyword evidence="11" id="KW-0482">Metalloprotease</keyword>
<dbReference type="Gene3D" id="2.60.40.1840">
    <property type="match status" value="1"/>
</dbReference>
<dbReference type="InterPro" id="IPR014782">
    <property type="entry name" value="Peptidase_M1_dom"/>
</dbReference>
<name>A0ABW2IYE6_9GAMM</name>
<keyword evidence="9 17" id="KW-0378">Hydrolase</keyword>
<dbReference type="InterPro" id="IPR027268">
    <property type="entry name" value="Peptidase_M4/M1_CTD_sf"/>
</dbReference>